<feature type="compositionally biased region" description="Low complexity" evidence="1">
    <location>
        <begin position="43"/>
        <end position="60"/>
    </location>
</feature>
<sequence>MPDSLSRRHLLAFSSGAAFSVLATACGASSHVTTPNGTASVGSAPEPVASPRPASVVVSRGVRRTEPLPASALDGRGPVILPDRYFERDGVFSAGTLSHRALNVPRPRKPEEIGERSVEGLHTFLPYWSASQNYMFLTGDTEPFMDLPGQERFNHMTNMYRDIYRYNIGWLVSKNSVPMCIHLDSAQPVPVSTADVYCWKATLKVDEAAFLFNHETLQRELLTKVYGHKSQADVYVYFGEEGWQMLEDPQASPSATATPSADSSAQPTPNATPSAKATRYLQGSA</sequence>
<evidence type="ECO:0000256" key="1">
    <source>
        <dbReference type="SAM" id="MobiDB-lite"/>
    </source>
</evidence>
<reference evidence="4" key="1">
    <citation type="submission" date="2021-02" db="EMBL/GenBank/DDBJ databases">
        <title>Infant gut strain persistence is associated with maternal origin, phylogeny, and functional potential including surface adhesion and iron acquisition.</title>
        <authorList>
            <person name="Lou Y.C."/>
        </authorList>
    </citation>
    <scope>NUCLEOTIDE SEQUENCE</scope>
    <source>
        <strain evidence="4">L1_008_092G1_dasL1_008_092G1_concoct_16</strain>
    </source>
</reference>
<evidence type="ECO:0000313" key="5">
    <source>
        <dbReference type="Proteomes" id="UP000739069"/>
    </source>
</evidence>
<evidence type="ECO:0000313" key="4">
    <source>
        <dbReference type="EMBL" id="MBS6635336.1"/>
    </source>
</evidence>
<dbReference type="Pfam" id="PF19843">
    <property type="entry name" value="DUF6318"/>
    <property type="match status" value="1"/>
</dbReference>
<feature type="compositionally biased region" description="Low complexity" evidence="1">
    <location>
        <begin position="248"/>
        <end position="269"/>
    </location>
</feature>
<keyword evidence="2" id="KW-0732">Signal</keyword>
<protein>
    <submittedName>
        <fullName evidence="4">Fe3+ hydroxamate ABC transporter substrate-binding protein</fullName>
    </submittedName>
</protein>
<name>A0A943YCP5_9MICC</name>
<dbReference type="AlphaFoldDB" id="A0A943YCP5"/>
<organism evidence="4 5">
    <name type="scientific">Rothia mucilaginosa</name>
    <dbReference type="NCBI Taxonomy" id="43675"/>
    <lineage>
        <taxon>Bacteria</taxon>
        <taxon>Bacillati</taxon>
        <taxon>Actinomycetota</taxon>
        <taxon>Actinomycetes</taxon>
        <taxon>Micrococcales</taxon>
        <taxon>Micrococcaceae</taxon>
        <taxon>Rothia</taxon>
    </lineage>
</organism>
<dbReference type="PROSITE" id="PS51257">
    <property type="entry name" value="PROKAR_LIPOPROTEIN"/>
    <property type="match status" value="1"/>
</dbReference>
<feature type="domain" description="DUF6318" evidence="3">
    <location>
        <begin position="91"/>
        <end position="248"/>
    </location>
</feature>
<dbReference type="Proteomes" id="UP000739069">
    <property type="component" value="Unassembled WGS sequence"/>
</dbReference>
<accession>A0A943YCP5</accession>
<dbReference type="InterPro" id="IPR046281">
    <property type="entry name" value="DUF6318"/>
</dbReference>
<proteinExistence type="predicted"/>
<feature type="region of interest" description="Disordered" evidence="1">
    <location>
        <begin position="248"/>
        <end position="285"/>
    </location>
</feature>
<comment type="caution">
    <text evidence="4">The sequence shown here is derived from an EMBL/GenBank/DDBJ whole genome shotgun (WGS) entry which is preliminary data.</text>
</comment>
<dbReference type="EMBL" id="JAGZXI010000009">
    <property type="protein sequence ID" value="MBS6635336.1"/>
    <property type="molecule type" value="Genomic_DNA"/>
</dbReference>
<evidence type="ECO:0000256" key="2">
    <source>
        <dbReference type="SAM" id="SignalP"/>
    </source>
</evidence>
<feature type="chain" id="PRO_5039237314" evidence="2">
    <location>
        <begin position="24"/>
        <end position="285"/>
    </location>
</feature>
<feature type="compositionally biased region" description="Polar residues" evidence="1">
    <location>
        <begin position="271"/>
        <end position="285"/>
    </location>
</feature>
<gene>
    <name evidence="4" type="ORF">KH265_06740</name>
</gene>
<dbReference type="InterPro" id="IPR006311">
    <property type="entry name" value="TAT_signal"/>
</dbReference>
<dbReference type="RefSeq" id="WP_303953191.1">
    <property type="nucleotide sequence ID" value="NZ_JAGZXI010000009.1"/>
</dbReference>
<evidence type="ECO:0000259" key="3">
    <source>
        <dbReference type="Pfam" id="PF19843"/>
    </source>
</evidence>
<feature type="signal peptide" evidence="2">
    <location>
        <begin position="1"/>
        <end position="23"/>
    </location>
</feature>
<dbReference type="PROSITE" id="PS51318">
    <property type="entry name" value="TAT"/>
    <property type="match status" value="1"/>
</dbReference>
<feature type="region of interest" description="Disordered" evidence="1">
    <location>
        <begin position="33"/>
        <end position="60"/>
    </location>
</feature>